<dbReference type="Proteomes" id="UP000235616">
    <property type="component" value="Unassembled WGS sequence"/>
</dbReference>
<organism evidence="2 3">
    <name type="scientific">Trinickia dabaoshanensis</name>
    <dbReference type="NCBI Taxonomy" id="564714"/>
    <lineage>
        <taxon>Bacteria</taxon>
        <taxon>Pseudomonadati</taxon>
        <taxon>Pseudomonadota</taxon>
        <taxon>Betaproteobacteria</taxon>
        <taxon>Burkholderiales</taxon>
        <taxon>Burkholderiaceae</taxon>
        <taxon>Trinickia</taxon>
    </lineage>
</organism>
<dbReference type="AlphaFoldDB" id="A0A2N7VKK1"/>
<name>A0A2N7VKK1_9BURK</name>
<protein>
    <submittedName>
        <fullName evidence="2">Uncharacterized protein</fullName>
    </submittedName>
</protein>
<dbReference type="EMBL" id="PNYA01000018">
    <property type="protein sequence ID" value="PMS17690.1"/>
    <property type="molecule type" value="Genomic_DNA"/>
</dbReference>
<reference evidence="2 3" key="1">
    <citation type="submission" date="2018-01" db="EMBL/GenBank/DDBJ databases">
        <title>Whole genome analyses suggest that Burkholderia sensu lato contains two further novel genera in the rhizoxinica-symbiotica group Mycetohabitans gen. nov., and Trinickia gen. nov.: implications for the evolution of diazotrophy and nodulation in the Burkholderiaceae.</title>
        <authorList>
            <person name="Estrada-de los Santos P."/>
            <person name="Palmer M."/>
            <person name="Chavez-Ramirez B."/>
            <person name="Beukes C."/>
            <person name="Steenkamp E.T."/>
            <person name="Hirsch A.M."/>
            <person name="Manyaka P."/>
            <person name="Maluk M."/>
            <person name="Lafos M."/>
            <person name="Crook M."/>
            <person name="Gross E."/>
            <person name="Simon M.F."/>
            <person name="Bueno dos Reis Junior F."/>
            <person name="Poole P.S."/>
            <person name="Venter S.N."/>
            <person name="James E.K."/>
        </authorList>
    </citation>
    <scope>NUCLEOTIDE SEQUENCE [LARGE SCALE GENOMIC DNA]</scope>
    <source>
        <strain evidence="2 3">GIMN1.004</strain>
    </source>
</reference>
<gene>
    <name evidence="2" type="ORF">C0Z18_19760</name>
</gene>
<accession>A0A2N7VKK1</accession>
<feature type="region of interest" description="Disordered" evidence="1">
    <location>
        <begin position="25"/>
        <end position="97"/>
    </location>
</feature>
<feature type="compositionally biased region" description="Basic and acidic residues" evidence="1">
    <location>
        <begin position="84"/>
        <end position="97"/>
    </location>
</feature>
<dbReference type="RefSeq" id="WP_102647112.1">
    <property type="nucleotide sequence ID" value="NZ_PNYA01000018.1"/>
</dbReference>
<evidence type="ECO:0000313" key="3">
    <source>
        <dbReference type="Proteomes" id="UP000235616"/>
    </source>
</evidence>
<keyword evidence="3" id="KW-1185">Reference proteome</keyword>
<dbReference type="Pfam" id="PF19940">
    <property type="entry name" value="DUF6402"/>
    <property type="match status" value="1"/>
</dbReference>
<evidence type="ECO:0000313" key="2">
    <source>
        <dbReference type="EMBL" id="PMS17690.1"/>
    </source>
</evidence>
<evidence type="ECO:0000256" key="1">
    <source>
        <dbReference type="SAM" id="MobiDB-lite"/>
    </source>
</evidence>
<sequence>MAKVRKVPYYTIGSSVFHGKVWKKHDGSRGAVPINTPQKISYDRLAPGEAPPPPPTRPTANQSKSRQAEADKYKQLAKQSAKQHPKEPPKPQSDDAENHAAIPEFDLQDVPDAMDKMGWPIAATIARKWFTGPSHVYNDKADGEQPLDDTTVTIDWALKYGKVQERLNELVSADIRSEKALALIRHKVTEHVTKTFTGTKSTNPNLGFETAVINSDIRQFHIDWQIQRKMVDIFDTLDRLTLTDLSATLGNFILYAAIGKVEISKEKFFKYDRKPAEYCIDSVAKLTHIYVYLKDNYSFNDVDHSNSQYLGHWNRSGMVTSYILAANDLLGQIRPGWKMRLDHNDKLEKKEINWDYLSIGKEIDKPVDTRRRFFRKLFKKDVYWPVYNRTYNEWRAKHKRGEDFMIYSKPELRKLKTPIVIKLETICRPYFSTATGR</sequence>
<comment type="caution">
    <text evidence="2">The sequence shown here is derived from an EMBL/GenBank/DDBJ whole genome shotgun (WGS) entry which is preliminary data.</text>
</comment>
<dbReference type="OrthoDB" id="6986732at2"/>
<proteinExistence type="predicted"/>
<dbReference type="InterPro" id="IPR045646">
    <property type="entry name" value="DUF6402"/>
</dbReference>